<accession>A0A6M8NKK2</accession>
<dbReference type="EMBL" id="NXII01000004">
    <property type="protein sequence ID" value="RXI42205.1"/>
    <property type="molecule type" value="Genomic_DNA"/>
</dbReference>
<sequence length="388" mass="44930">MNIYIYGNQSFKKEIHETLEHSNIKFKLDSNTLITELESLNELKKAIKNNPKDVYIIDDEKIIKKNSLNKKIKFLAPKDGIEEEFLLDSGIADLSIDSLKEIPKYILRKYEEEKRLQENNSEIEDSNNEEIKIEENLELDEELSQLLSKEEIPKDNKENLSEDLEDVFGVGSSVDLNELENLIETDGKESSSLEEFVGLEDFNDNFGLNNISYDYDDEDIITDQNSSAKDEDILASLLDEDITEDDSIEEVFEDVDFLEEIFSKKDNEKDKEEKEEEFNFFENELESLDYEILEKVDTKIVEEKEPFKGENMSDDFSELDLLTEKDLLEALNSVDSSFVTEKIQDKKELVKTQESVNTIDSTNINDLSKLISKLLNNKTLEITIKIKD</sequence>
<gene>
    <name evidence="1" type="ORF">CP963_03945</name>
</gene>
<evidence type="ECO:0000313" key="1">
    <source>
        <dbReference type="EMBL" id="RXI42205.1"/>
    </source>
</evidence>
<protein>
    <submittedName>
        <fullName evidence="1">Uncharacterized protein</fullName>
    </submittedName>
</protein>
<dbReference type="AlphaFoldDB" id="A0A6M8NKK2"/>
<name>A0A6M8NKK2_9BACT</name>
<dbReference type="RefSeq" id="WP_129012980.1">
    <property type="nucleotide sequence ID" value="NZ_CBCSEI010000004.1"/>
</dbReference>
<organism evidence="1 2">
    <name type="scientific">Arcobacter cloacae</name>
    <dbReference type="NCBI Taxonomy" id="1054034"/>
    <lineage>
        <taxon>Bacteria</taxon>
        <taxon>Pseudomonadati</taxon>
        <taxon>Campylobacterota</taxon>
        <taxon>Epsilonproteobacteria</taxon>
        <taxon>Campylobacterales</taxon>
        <taxon>Arcobacteraceae</taxon>
        <taxon>Arcobacter</taxon>
    </lineage>
</organism>
<comment type="caution">
    <text evidence="1">The sequence shown here is derived from an EMBL/GenBank/DDBJ whole genome shotgun (WGS) entry which is preliminary data.</text>
</comment>
<proteinExistence type="predicted"/>
<evidence type="ECO:0000313" key="2">
    <source>
        <dbReference type="Proteomes" id="UP000290378"/>
    </source>
</evidence>
<reference evidence="1 2" key="1">
    <citation type="submission" date="2017-09" db="EMBL/GenBank/DDBJ databases">
        <title>Genomics of the genus Arcobacter.</title>
        <authorList>
            <person name="Perez-Cataluna A."/>
            <person name="Figueras M.J."/>
            <person name="Salas-Masso N."/>
        </authorList>
    </citation>
    <scope>NUCLEOTIDE SEQUENCE [LARGE SCALE GENOMIC DNA]</scope>
    <source>
        <strain evidence="1 2">CECT 7834</strain>
    </source>
</reference>
<dbReference type="Proteomes" id="UP000290378">
    <property type="component" value="Unassembled WGS sequence"/>
</dbReference>
<keyword evidence="2" id="KW-1185">Reference proteome</keyword>